<gene>
    <name evidence="1" type="ORF">EOD43_07620</name>
</gene>
<accession>A0A437M864</accession>
<dbReference type="EMBL" id="SACN01000001">
    <property type="protein sequence ID" value="RVT93725.1"/>
    <property type="molecule type" value="Genomic_DNA"/>
</dbReference>
<name>A0A437M864_9SPHN</name>
<dbReference type="RefSeq" id="WP_127742625.1">
    <property type="nucleotide sequence ID" value="NZ_SACN01000001.1"/>
</dbReference>
<reference evidence="1 2" key="1">
    <citation type="submission" date="2019-01" db="EMBL/GenBank/DDBJ databases">
        <authorList>
            <person name="Chen W.-M."/>
        </authorList>
    </citation>
    <scope>NUCLEOTIDE SEQUENCE [LARGE SCALE GENOMIC DNA]</scope>
    <source>
        <strain evidence="1 2">CCP-7</strain>
    </source>
</reference>
<sequence>MSDPFPKPCPKCGHTFTLAELKTMAVGDGWRRFIIVEEKDGTLQPVDFNDFEPSTMTEAYSHPSGARIMPLGHSSS</sequence>
<dbReference type="AlphaFoldDB" id="A0A437M864"/>
<organism evidence="1 2">
    <name type="scientific">Sphingomonas crocodyli</name>
    <dbReference type="NCBI Taxonomy" id="1979270"/>
    <lineage>
        <taxon>Bacteria</taxon>
        <taxon>Pseudomonadati</taxon>
        <taxon>Pseudomonadota</taxon>
        <taxon>Alphaproteobacteria</taxon>
        <taxon>Sphingomonadales</taxon>
        <taxon>Sphingomonadaceae</taxon>
        <taxon>Sphingomonas</taxon>
    </lineage>
</organism>
<proteinExistence type="predicted"/>
<evidence type="ECO:0000313" key="2">
    <source>
        <dbReference type="Proteomes" id="UP000282971"/>
    </source>
</evidence>
<evidence type="ECO:0000313" key="1">
    <source>
        <dbReference type="EMBL" id="RVT93725.1"/>
    </source>
</evidence>
<protein>
    <submittedName>
        <fullName evidence="1">Uncharacterized protein</fullName>
    </submittedName>
</protein>
<comment type="caution">
    <text evidence="1">The sequence shown here is derived from an EMBL/GenBank/DDBJ whole genome shotgun (WGS) entry which is preliminary data.</text>
</comment>
<keyword evidence="2" id="KW-1185">Reference proteome</keyword>
<dbReference type="Proteomes" id="UP000282971">
    <property type="component" value="Unassembled WGS sequence"/>
</dbReference>